<evidence type="ECO:0000313" key="2">
    <source>
        <dbReference type="Proteomes" id="UP000887127"/>
    </source>
</evidence>
<sequence>MRYKKWSQTKKLLMSFLCDDLRSRVDYQLVNYRKAHDQTGRAYITVDKKDVLNMCSLISMNKEAEEEQRIINERVLIYDLSDTKSILETKELAVTINMNKGIYAQWDFLDIVNMFLHNPIEVSLGSQDLLTNILCLLDRRVGKRTLRRMNESIQDHHELIQYFYQLRCEAEKV</sequence>
<dbReference type="EMBL" id="BKBI01000014">
    <property type="protein sequence ID" value="GEQ36398.1"/>
    <property type="molecule type" value="Genomic_DNA"/>
</dbReference>
<dbReference type="InterPro" id="IPR057955">
    <property type="entry name" value="SF0329-like"/>
</dbReference>
<reference evidence="1" key="1">
    <citation type="submission" date="2019-08" db="EMBL/GenBank/DDBJ databases">
        <title>Marinilactibacillus psychrotolerans M13-2T whole genome sequencing project.</title>
        <authorList>
            <person name="Ishikawa M."/>
            <person name="Suzuki T."/>
            <person name="Matsutani M."/>
        </authorList>
    </citation>
    <scope>NUCLEOTIDE SEQUENCE</scope>
    <source>
        <strain evidence="1">M13-2T</strain>
    </source>
</reference>
<accession>A0AAV3WUX3</accession>
<name>A0AAV3WUX3_9LACT</name>
<organism evidence="1 2">
    <name type="scientific">Marinilactibacillus psychrotolerans</name>
    <dbReference type="NCBI Taxonomy" id="191770"/>
    <lineage>
        <taxon>Bacteria</taxon>
        <taxon>Bacillati</taxon>
        <taxon>Bacillota</taxon>
        <taxon>Bacilli</taxon>
        <taxon>Lactobacillales</taxon>
        <taxon>Carnobacteriaceae</taxon>
        <taxon>Marinilactibacillus</taxon>
    </lineage>
</organism>
<dbReference type="Pfam" id="PF25753">
    <property type="entry name" value="SF0329"/>
    <property type="match status" value="1"/>
</dbReference>
<protein>
    <submittedName>
        <fullName evidence="1">Uncharacterized protein</fullName>
    </submittedName>
</protein>
<proteinExistence type="predicted"/>
<evidence type="ECO:0000313" key="1">
    <source>
        <dbReference type="EMBL" id="GEQ36398.1"/>
    </source>
</evidence>
<dbReference type="AlphaFoldDB" id="A0AAV3WUX3"/>
<dbReference type="GeneID" id="96911866"/>
<gene>
    <name evidence="1" type="ORF">M132T_19060</name>
</gene>
<comment type="caution">
    <text evidence="1">The sequence shown here is derived from an EMBL/GenBank/DDBJ whole genome shotgun (WGS) entry which is preliminary data.</text>
</comment>
<dbReference type="RefSeq" id="WP_091762339.1">
    <property type="nucleotide sequence ID" value="NZ_BJVX01000014.1"/>
</dbReference>
<dbReference type="Proteomes" id="UP000887127">
    <property type="component" value="Unassembled WGS sequence"/>
</dbReference>